<evidence type="ECO:0000313" key="1">
    <source>
        <dbReference type="EMBL" id="AUX39944.1"/>
    </source>
</evidence>
<gene>
    <name evidence="1" type="ORF">SOCE26_013390</name>
</gene>
<dbReference type="Proteomes" id="UP000238348">
    <property type="component" value="Chromosome"/>
</dbReference>
<dbReference type="AlphaFoldDB" id="A0A2L0EKY5"/>
<dbReference type="InterPro" id="IPR013324">
    <property type="entry name" value="RNA_pol_sigma_r3/r4-like"/>
</dbReference>
<dbReference type="EMBL" id="CP012673">
    <property type="protein sequence ID" value="AUX39944.1"/>
    <property type="molecule type" value="Genomic_DNA"/>
</dbReference>
<accession>A0A2L0EKY5</accession>
<sequence length="198" mass="22502">MERPSCNAPVVGTGMPLEVRVPFGSIALDTQVIERMLDQFKVPRCDRPDVMQDILLSAWHTAEAGGFRPVQSHAEYVLARWLVVVACRHILRYKKRQLRWHNGRAAFRALPLPSHTSPLEQVDARWALRVLERLTPELRVVLAEAALGSTVTEIAADLGNNLHTTQKRLVRGRRRFREALRRWRVLRRPDGSEHGGAG</sequence>
<protein>
    <submittedName>
        <fullName evidence="1">ECF family RNA polymerase sigma factor</fullName>
    </submittedName>
</protein>
<dbReference type="Gene3D" id="1.10.10.10">
    <property type="entry name" value="Winged helix-like DNA-binding domain superfamily/Winged helix DNA-binding domain"/>
    <property type="match status" value="1"/>
</dbReference>
<dbReference type="InterPro" id="IPR036388">
    <property type="entry name" value="WH-like_DNA-bd_sf"/>
</dbReference>
<reference evidence="1 2" key="1">
    <citation type="submission" date="2015-09" db="EMBL/GenBank/DDBJ databases">
        <title>Sorangium comparison.</title>
        <authorList>
            <person name="Zaburannyi N."/>
            <person name="Bunk B."/>
            <person name="Overmann J."/>
            <person name="Mueller R."/>
        </authorList>
    </citation>
    <scope>NUCLEOTIDE SEQUENCE [LARGE SCALE GENOMIC DNA]</scope>
    <source>
        <strain evidence="1 2">So ce26</strain>
    </source>
</reference>
<proteinExistence type="predicted"/>
<dbReference type="SUPFAM" id="SSF88659">
    <property type="entry name" value="Sigma3 and sigma4 domains of RNA polymerase sigma factors"/>
    <property type="match status" value="1"/>
</dbReference>
<organism evidence="1 2">
    <name type="scientific">Sorangium cellulosum</name>
    <name type="common">Polyangium cellulosum</name>
    <dbReference type="NCBI Taxonomy" id="56"/>
    <lineage>
        <taxon>Bacteria</taxon>
        <taxon>Pseudomonadati</taxon>
        <taxon>Myxococcota</taxon>
        <taxon>Polyangia</taxon>
        <taxon>Polyangiales</taxon>
        <taxon>Polyangiaceae</taxon>
        <taxon>Sorangium</taxon>
    </lineage>
</organism>
<name>A0A2L0EKY5_SORCE</name>
<evidence type="ECO:0000313" key="2">
    <source>
        <dbReference type="Proteomes" id="UP000238348"/>
    </source>
</evidence>